<evidence type="ECO:0000313" key="3">
    <source>
        <dbReference type="EMBL" id="KAK0754880.1"/>
    </source>
</evidence>
<dbReference type="Proteomes" id="UP001172155">
    <property type="component" value="Unassembled WGS sequence"/>
</dbReference>
<feature type="transmembrane region" description="Helical" evidence="2">
    <location>
        <begin position="617"/>
        <end position="634"/>
    </location>
</feature>
<gene>
    <name evidence="3" type="ORF">B0T18DRAFT_47805</name>
</gene>
<dbReference type="PANTHER" id="PTHR35392:SF3">
    <property type="entry name" value="ZN(2)-C6 FUNGAL-TYPE DOMAIN-CONTAINING PROTEIN"/>
    <property type="match status" value="1"/>
</dbReference>
<dbReference type="PANTHER" id="PTHR35392">
    <property type="entry name" value="ZN(II)2CYS6 TRANSCRIPTION FACTOR (EUROFUNG)-RELATED-RELATED"/>
    <property type="match status" value="1"/>
</dbReference>
<organism evidence="3 4">
    <name type="scientific">Schizothecium vesticola</name>
    <dbReference type="NCBI Taxonomy" id="314040"/>
    <lineage>
        <taxon>Eukaryota</taxon>
        <taxon>Fungi</taxon>
        <taxon>Dikarya</taxon>
        <taxon>Ascomycota</taxon>
        <taxon>Pezizomycotina</taxon>
        <taxon>Sordariomycetes</taxon>
        <taxon>Sordariomycetidae</taxon>
        <taxon>Sordariales</taxon>
        <taxon>Schizotheciaceae</taxon>
        <taxon>Schizothecium</taxon>
    </lineage>
</organism>
<dbReference type="AlphaFoldDB" id="A0AA40FBS8"/>
<feature type="compositionally biased region" description="Basic and acidic residues" evidence="1">
    <location>
        <begin position="152"/>
        <end position="163"/>
    </location>
</feature>
<feature type="compositionally biased region" description="Basic and acidic residues" evidence="1">
    <location>
        <begin position="758"/>
        <end position="770"/>
    </location>
</feature>
<name>A0AA40FBS8_9PEZI</name>
<feature type="region of interest" description="Disordered" evidence="1">
    <location>
        <begin position="195"/>
        <end position="323"/>
    </location>
</feature>
<keyword evidence="2" id="KW-0812">Transmembrane</keyword>
<evidence type="ECO:0000256" key="2">
    <source>
        <dbReference type="SAM" id="Phobius"/>
    </source>
</evidence>
<protein>
    <recommendedName>
        <fullName evidence="5">Zn(2)-C6 fungal-type domain-containing protein</fullName>
    </recommendedName>
</protein>
<evidence type="ECO:0000313" key="4">
    <source>
        <dbReference type="Proteomes" id="UP001172155"/>
    </source>
</evidence>
<proteinExistence type="predicted"/>
<evidence type="ECO:0008006" key="5">
    <source>
        <dbReference type="Google" id="ProtNLM"/>
    </source>
</evidence>
<dbReference type="EMBL" id="JAUKUD010000001">
    <property type="protein sequence ID" value="KAK0754880.1"/>
    <property type="molecule type" value="Genomic_DNA"/>
</dbReference>
<feature type="region of interest" description="Disordered" evidence="1">
    <location>
        <begin position="749"/>
        <end position="770"/>
    </location>
</feature>
<dbReference type="InterPro" id="IPR052973">
    <property type="entry name" value="Fungal_sec-metab_reg_TF"/>
</dbReference>
<keyword evidence="2" id="KW-1133">Transmembrane helix</keyword>
<keyword evidence="4" id="KW-1185">Reference proteome</keyword>
<reference evidence="3" key="1">
    <citation type="submission" date="2023-06" db="EMBL/GenBank/DDBJ databases">
        <title>Genome-scale phylogeny and comparative genomics of the fungal order Sordariales.</title>
        <authorList>
            <consortium name="Lawrence Berkeley National Laboratory"/>
            <person name="Hensen N."/>
            <person name="Bonometti L."/>
            <person name="Westerberg I."/>
            <person name="Brannstrom I.O."/>
            <person name="Guillou S."/>
            <person name="Cros-Aarteil S."/>
            <person name="Calhoun S."/>
            <person name="Haridas S."/>
            <person name="Kuo A."/>
            <person name="Mondo S."/>
            <person name="Pangilinan J."/>
            <person name="Riley R."/>
            <person name="LaButti K."/>
            <person name="Andreopoulos B."/>
            <person name="Lipzen A."/>
            <person name="Chen C."/>
            <person name="Yanf M."/>
            <person name="Daum C."/>
            <person name="Ng V."/>
            <person name="Clum A."/>
            <person name="Steindorff A."/>
            <person name="Ohm R."/>
            <person name="Martin F."/>
            <person name="Silar P."/>
            <person name="Natvig D."/>
            <person name="Lalanne C."/>
            <person name="Gautier V."/>
            <person name="Ament-velasquez S.L."/>
            <person name="Kruys A."/>
            <person name="Hutchinson M.I."/>
            <person name="Powell A.J."/>
            <person name="Barry K."/>
            <person name="Miller A.N."/>
            <person name="Grigoriev I.V."/>
            <person name="Debuchy R."/>
            <person name="Gladieux P."/>
            <person name="Thoren M.H."/>
            <person name="Johannesson H."/>
        </authorList>
    </citation>
    <scope>NUCLEOTIDE SEQUENCE</scope>
    <source>
        <strain evidence="3">SMH3187-1</strain>
    </source>
</reference>
<feature type="compositionally biased region" description="Polar residues" evidence="1">
    <location>
        <begin position="195"/>
        <end position="207"/>
    </location>
</feature>
<evidence type="ECO:0000256" key="1">
    <source>
        <dbReference type="SAM" id="MobiDB-lite"/>
    </source>
</evidence>
<sequence>MPGELATARLAPTSATKAPCHPDPSPLMHSYVDFVPWNHDPFAFASSQLPNTFTAPIDAAYYPYSGALGTGNDGFPSSLQTTVPPSSLSFFPVQSFDFGDVRCETPSALGVTPDSLPYHPAPEPEAPGISAGASLDLSLDLYGAWGNGQRQDSGDQLHPHRDPFFPTEDFTHDALGPAKSGQEANVCSMSSYMSATSENIQSRSQAQPDHRHYTDSTPQPRKASFLHHGERAVGGDASSPESGHSGPPTVAPQKAVQTNAWGSDPEKPSSSDAHSEGKCITAHQLRDSGNSGSKLGEALASCKRPSETPTSIVQTPARGRKRGRLADDVRKNVHATRLIGACIRCHIQRARCEPNEADQDNPLAACKTCLKVDKTSKKTIHNIPCLRFKLTSVVIYRAGGLQLTERFTHTEVKDVASFGPTIEMKMSQGLCREPVTLYIREFVPRPGDVLHRSFASSGGAKSIMEIPPFCLQDVEKTAKDFTRYILANSLDGLEEAGRGEPEIVRRTFAMIRRHCQELPTGPTPRTSKVYNSQKELITVAVNLWFAIRHGIGTATLCSQLPTKEQCPAPSAHVSQSVPRMIVAQFDSIRHERIYKEFCPKVLRTYESHLTSGNRDTWFTLYLVTFLFLTLVGSASRDRLRHARQVAGDEAQETRYGPVDHPTTCFVEELQNSGVVLLLYWTYFKRADLMKVDWDNPKRSPLVAPYQVEFMKWTVQELEKSRDGIPPTPPDGCWEDNLFWISRMFMSAPSGGDAWSPPERFDRRKPSVGRE</sequence>
<comment type="caution">
    <text evidence="3">The sequence shown here is derived from an EMBL/GenBank/DDBJ whole genome shotgun (WGS) entry which is preliminary data.</text>
</comment>
<feature type="compositionally biased region" description="Basic and acidic residues" evidence="1">
    <location>
        <begin position="264"/>
        <end position="277"/>
    </location>
</feature>
<feature type="region of interest" description="Disordered" evidence="1">
    <location>
        <begin position="146"/>
        <end position="183"/>
    </location>
</feature>
<accession>A0AA40FBS8</accession>
<keyword evidence="2" id="KW-0472">Membrane</keyword>